<accession>A0ABW3MN15</accession>
<evidence type="ECO:0000256" key="6">
    <source>
        <dbReference type="ARBA" id="ARBA00022840"/>
    </source>
</evidence>
<evidence type="ECO:0000256" key="5">
    <source>
        <dbReference type="ARBA" id="ARBA00022777"/>
    </source>
</evidence>
<name>A0ABW3MN15_9PSEU</name>
<dbReference type="Gene3D" id="3.30.200.20">
    <property type="entry name" value="Phosphorylase Kinase, domain 1"/>
    <property type="match status" value="1"/>
</dbReference>
<keyword evidence="6 7" id="KW-0067">ATP-binding</keyword>
<keyword evidence="5 9" id="KW-0418">Kinase</keyword>
<evidence type="ECO:0000256" key="4">
    <source>
        <dbReference type="ARBA" id="ARBA00022741"/>
    </source>
</evidence>
<dbReference type="InterPro" id="IPR017441">
    <property type="entry name" value="Protein_kinase_ATP_BS"/>
</dbReference>
<dbReference type="PANTHER" id="PTHR43289:SF6">
    <property type="entry name" value="SERINE_THREONINE-PROTEIN KINASE NEKL-3"/>
    <property type="match status" value="1"/>
</dbReference>
<feature type="non-terminal residue" evidence="9">
    <location>
        <position position="94"/>
    </location>
</feature>
<protein>
    <recommendedName>
        <fullName evidence="1">non-specific serine/threonine protein kinase</fullName>
        <ecNumber evidence="1">2.7.11.1</ecNumber>
    </recommendedName>
</protein>
<dbReference type="InterPro" id="IPR011009">
    <property type="entry name" value="Kinase-like_dom_sf"/>
</dbReference>
<keyword evidence="3" id="KW-0808">Transferase</keyword>
<feature type="domain" description="Protein kinase" evidence="8">
    <location>
        <begin position="5"/>
        <end position="94"/>
    </location>
</feature>
<dbReference type="PANTHER" id="PTHR43289">
    <property type="entry name" value="MITOGEN-ACTIVATED PROTEIN KINASE KINASE KINASE 20-RELATED"/>
    <property type="match status" value="1"/>
</dbReference>
<evidence type="ECO:0000259" key="8">
    <source>
        <dbReference type="PROSITE" id="PS50011"/>
    </source>
</evidence>
<evidence type="ECO:0000313" key="10">
    <source>
        <dbReference type="Proteomes" id="UP001597045"/>
    </source>
</evidence>
<evidence type="ECO:0000256" key="2">
    <source>
        <dbReference type="ARBA" id="ARBA00022527"/>
    </source>
</evidence>
<dbReference type="SUPFAM" id="SSF56112">
    <property type="entry name" value="Protein kinase-like (PK-like)"/>
    <property type="match status" value="1"/>
</dbReference>
<evidence type="ECO:0000256" key="7">
    <source>
        <dbReference type="PROSITE-ProRule" id="PRU10141"/>
    </source>
</evidence>
<dbReference type="Pfam" id="PF00069">
    <property type="entry name" value="Pkinase"/>
    <property type="match status" value="1"/>
</dbReference>
<dbReference type="GO" id="GO:0016301">
    <property type="term" value="F:kinase activity"/>
    <property type="evidence" value="ECO:0007669"/>
    <property type="project" value="UniProtKB-KW"/>
</dbReference>
<gene>
    <name evidence="9" type="ORF">ACFQ1S_43065</name>
</gene>
<dbReference type="EC" id="2.7.11.1" evidence="1"/>
<dbReference type="InterPro" id="IPR000719">
    <property type="entry name" value="Prot_kinase_dom"/>
</dbReference>
<evidence type="ECO:0000313" key="9">
    <source>
        <dbReference type="EMBL" id="MFD1051866.1"/>
    </source>
</evidence>
<evidence type="ECO:0000256" key="3">
    <source>
        <dbReference type="ARBA" id="ARBA00022679"/>
    </source>
</evidence>
<evidence type="ECO:0000256" key="1">
    <source>
        <dbReference type="ARBA" id="ARBA00012513"/>
    </source>
</evidence>
<dbReference type="EMBL" id="JBHTIS010003934">
    <property type="protein sequence ID" value="MFD1051866.1"/>
    <property type="molecule type" value="Genomic_DNA"/>
</dbReference>
<dbReference type="Proteomes" id="UP001597045">
    <property type="component" value="Unassembled WGS sequence"/>
</dbReference>
<comment type="caution">
    <text evidence="9">The sequence shown here is derived from an EMBL/GenBank/DDBJ whole genome shotgun (WGS) entry which is preliminary data.</text>
</comment>
<dbReference type="PROSITE" id="PS50011">
    <property type="entry name" value="PROTEIN_KINASE_DOM"/>
    <property type="match status" value="1"/>
</dbReference>
<organism evidence="9 10">
    <name type="scientific">Kibdelosporangium lantanae</name>
    <dbReference type="NCBI Taxonomy" id="1497396"/>
    <lineage>
        <taxon>Bacteria</taxon>
        <taxon>Bacillati</taxon>
        <taxon>Actinomycetota</taxon>
        <taxon>Actinomycetes</taxon>
        <taxon>Pseudonocardiales</taxon>
        <taxon>Pseudonocardiaceae</taxon>
        <taxon>Kibdelosporangium</taxon>
    </lineage>
</organism>
<keyword evidence="10" id="KW-1185">Reference proteome</keyword>
<proteinExistence type="predicted"/>
<keyword evidence="4 7" id="KW-0547">Nucleotide-binding</keyword>
<dbReference type="PROSITE" id="PS00107">
    <property type="entry name" value="PROTEIN_KINASE_ATP"/>
    <property type="match status" value="1"/>
</dbReference>
<feature type="binding site" evidence="7">
    <location>
        <position position="34"/>
    </location>
    <ligand>
        <name>ATP</name>
        <dbReference type="ChEBI" id="CHEBI:30616"/>
    </ligand>
</feature>
<sequence length="94" mass="10463">MGGRYQLVDLLGTGGMADVHRAWDTKLRRFVAVKRFRFNPDDRTRGRVTNEVKALSRLSHPGLVAVYDVGVSGDTPFVVLQLVDGHTLRDEIVA</sequence>
<reference evidence="10" key="1">
    <citation type="journal article" date="2019" name="Int. J. Syst. Evol. Microbiol.">
        <title>The Global Catalogue of Microorganisms (GCM) 10K type strain sequencing project: providing services to taxonomists for standard genome sequencing and annotation.</title>
        <authorList>
            <consortium name="The Broad Institute Genomics Platform"/>
            <consortium name="The Broad Institute Genome Sequencing Center for Infectious Disease"/>
            <person name="Wu L."/>
            <person name="Ma J."/>
        </authorList>
    </citation>
    <scope>NUCLEOTIDE SEQUENCE [LARGE SCALE GENOMIC DNA]</scope>
    <source>
        <strain evidence="10">JCM 31486</strain>
    </source>
</reference>
<keyword evidence="2" id="KW-0723">Serine/threonine-protein kinase</keyword>